<dbReference type="GO" id="GO:0008170">
    <property type="term" value="F:N-methyltransferase activity"/>
    <property type="evidence" value="ECO:0007669"/>
    <property type="project" value="InterPro"/>
</dbReference>
<dbReference type="PIRSF" id="PIRSF036758">
    <property type="entry name" value="Aden_M_ParB"/>
    <property type="match status" value="1"/>
</dbReference>
<dbReference type="Gene3D" id="3.40.50.150">
    <property type="entry name" value="Vaccinia Virus protein VP39"/>
    <property type="match status" value="1"/>
</dbReference>
<dbReference type="SMART" id="SM00470">
    <property type="entry name" value="ParB"/>
    <property type="match status" value="1"/>
</dbReference>
<dbReference type="InterPro" id="IPR015840">
    <property type="entry name" value="DNA_MeTrfase_ParB"/>
</dbReference>
<dbReference type="GO" id="GO:0005694">
    <property type="term" value="C:chromosome"/>
    <property type="evidence" value="ECO:0007669"/>
    <property type="project" value="TreeGrafter"/>
</dbReference>
<dbReference type="InterPro" id="IPR050336">
    <property type="entry name" value="Chromosome_partition/occlusion"/>
</dbReference>
<dbReference type="CDD" id="cd16403">
    <property type="entry name" value="ParB_N_like_MT"/>
    <property type="match status" value="1"/>
</dbReference>
<dbReference type="STRING" id="1612308.SAMN05444581_13023"/>
<evidence type="ECO:0000256" key="1">
    <source>
        <dbReference type="ARBA" id="ARBA00006594"/>
    </source>
</evidence>
<evidence type="ECO:0000256" key="5">
    <source>
        <dbReference type="RuleBase" id="RU362026"/>
    </source>
</evidence>
<proteinExistence type="inferred from homology"/>
<reference evidence="7 8" key="1">
    <citation type="submission" date="2016-10" db="EMBL/GenBank/DDBJ databases">
        <authorList>
            <person name="de Groot N.N."/>
        </authorList>
    </citation>
    <scope>NUCLEOTIDE SEQUENCE [LARGE SCALE GENOMIC DNA]</scope>
    <source>
        <strain evidence="7 8">NE2</strain>
    </source>
</reference>
<dbReference type="RefSeq" id="WP_244532435.1">
    <property type="nucleotide sequence ID" value="NZ_FOSN01000030.1"/>
</dbReference>
<dbReference type="PRINTS" id="PR00508">
    <property type="entry name" value="S21N4MTFRASE"/>
</dbReference>
<keyword evidence="3" id="KW-0808">Transferase</keyword>
<comment type="catalytic activity">
    <reaction evidence="4">
        <text>a 2'-deoxyadenosine in DNA + S-adenosyl-L-methionine = an N(6)-methyl-2'-deoxyadenosine in DNA + S-adenosyl-L-homocysteine + H(+)</text>
        <dbReference type="Rhea" id="RHEA:15197"/>
        <dbReference type="Rhea" id="RHEA-COMP:12418"/>
        <dbReference type="Rhea" id="RHEA-COMP:12419"/>
        <dbReference type="ChEBI" id="CHEBI:15378"/>
        <dbReference type="ChEBI" id="CHEBI:57856"/>
        <dbReference type="ChEBI" id="CHEBI:59789"/>
        <dbReference type="ChEBI" id="CHEBI:90615"/>
        <dbReference type="ChEBI" id="CHEBI:90616"/>
        <dbReference type="EC" id="2.1.1.72"/>
    </reaction>
</comment>
<feature type="domain" description="ParB-like N-terminal" evidence="6">
    <location>
        <begin position="17"/>
        <end position="103"/>
    </location>
</feature>
<dbReference type="SUPFAM" id="SSF110849">
    <property type="entry name" value="ParB/Sulfiredoxin"/>
    <property type="match status" value="1"/>
</dbReference>
<dbReference type="SUPFAM" id="SSF53335">
    <property type="entry name" value="S-adenosyl-L-methionine-dependent methyltransferases"/>
    <property type="match status" value="1"/>
</dbReference>
<dbReference type="InterPro" id="IPR029063">
    <property type="entry name" value="SAM-dependent_MTases_sf"/>
</dbReference>
<dbReference type="GO" id="GO:0007059">
    <property type="term" value="P:chromosome segregation"/>
    <property type="evidence" value="ECO:0007669"/>
    <property type="project" value="TreeGrafter"/>
</dbReference>
<dbReference type="PROSITE" id="PS00092">
    <property type="entry name" value="N6_MTASE"/>
    <property type="match status" value="1"/>
</dbReference>
<evidence type="ECO:0000313" key="8">
    <source>
        <dbReference type="Proteomes" id="UP000198755"/>
    </source>
</evidence>
<evidence type="ECO:0000256" key="2">
    <source>
        <dbReference type="ARBA" id="ARBA00022603"/>
    </source>
</evidence>
<keyword evidence="2 7" id="KW-0489">Methyltransferase</keyword>
<dbReference type="EC" id="2.1.1.-" evidence="5"/>
<dbReference type="GO" id="GO:0045881">
    <property type="term" value="P:positive regulation of sporulation resulting in formation of a cellular spore"/>
    <property type="evidence" value="ECO:0007669"/>
    <property type="project" value="TreeGrafter"/>
</dbReference>
<evidence type="ECO:0000256" key="3">
    <source>
        <dbReference type="ARBA" id="ARBA00022679"/>
    </source>
</evidence>
<dbReference type="PANTHER" id="PTHR33375">
    <property type="entry name" value="CHROMOSOME-PARTITIONING PROTEIN PARB-RELATED"/>
    <property type="match status" value="1"/>
</dbReference>
<dbReference type="PANTHER" id="PTHR33375:SF1">
    <property type="entry name" value="CHROMOSOME-PARTITIONING PROTEIN PARB-RELATED"/>
    <property type="match status" value="1"/>
</dbReference>
<gene>
    <name evidence="7" type="ORF">SAMN05444581_13023</name>
</gene>
<dbReference type="InterPro" id="IPR036086">
    <property type="entry name" value="ParB/Sulfiredoxin_sf"/>
</dbReference>
<evidence type="ECO:0000256" key="4">
    <source>
        <dbReference type="ARBA" id="ARBA00047942"/>
    </source>
</evidence>
<dbReference type="REBASE" id="204440">
    <property type="entry name" value="M.MpaNE2ORF13023P"/>
</dbReference>
<dbReference type="GO" id="GO:0003677">
    <property type="term" value="F:DNA binding"/>
    <property type="evidence" value="ECO:0007669"/>
    <property type="project" value="InterPro"/>
</dbReference>
<sequence length="448" mass="49774">MPKSGSSRSRNNNGVFSRIAVEALVANPQNPRVHNRLQVRAIAQSIKSFGFNAPILIDSTNRVVAGHGRLEAAKLLKLSTVPVIRLGHLTEAQTQAYMLADNKLTDRSSWDDRKLAMVLKELSDLSVEFQIEATGFEAPEIDLRIQSLEPSEDTDAADEFEPLDGPRVSRQGDIWLLGDHRLMCGDALDSHAYGALLGVEKAAAVFTDPPYNVQIKGNVTGKGRKRHREFPMASGEMSKQEFDCFLADAFRLVTSHSTDHATFFACMDWRHVQEITSAIQSVDCELLNICVWVKTNGGMGSLYRSRHELVFVFGKDGEKHVNNVQLGRHGRNRTNVWNYPGMNSFARNGRKRALDLHPTVKPISMVADAILDVTRRGDIILDPFCGSGTTILAAERVGRRAYAIELDPGHVDTTIARWRKLTQRNVVHADGKSVDDIRAERLGEKGDQ</sequence>
<dbReference type="InterPro" id="IPR002052">
    <property type="entry name" value="DNA_methylase_N6_adenine_CS"/>
</dbReference>
<dbReference type="GO" id="GO:0009007">
    <property type="term" value="F:site-specific DNA-methyltransferase (adenine-specific) activity"/>
    <property type="evidence" value="ECO:0007669"/>
    <property type="project" value="UniProtKB-EC"/>
</dbReference>
<protein>
    <recommendedName>
        <fullName evidence="5">Methyltransferase</fullName>
        <ecNumber evidence="5">2.1.1.-</ecNumber>
    </recommendedName>
</protein>
<dbReference type="Gene3D" id="3.90.1530.10">
    <property type="entry name" value="Conserved hypothetical protein from pyrococcus furiosus pfu- 392566-001, ParB domain"/>
    <property type="match status" value="1"/>
</dbReference>
<dbReference type="GO" id="GO:0032259">
    <property type="term" value="P:methylation"/>
    <property type="evidence" value="ECO:0007669"/>
    <property type="project" value="UniProtKB-KW"/>
</dbReference>
<dbReference type="Pfam" id="PF01555">
    <property type="entry name" value="N6_N4_Mtase"/>
    <property type="match status" value="1"/>
</dbReference>
<keyword evidence="8" id="KW-1185">Reference proteome</keyword>
<name>A0A1I4CYZ2_9HYPH</name>
<evidence type="ECO:0000313" key="7">
    <source>
        <dbReference type="EMBL" id="SFK85437.1"/>
    </source>
</evidence>
<dbReference type="InterPro" id="IPR003115">
    <property type="entry name" value="ParB_N"/>
</dbReference>
<comment type="similarity">
    <text evidence="1 5">Belongs to the N(4)/N(6)-methyltransferase family.</text>
</comment>
<organism evidence="7 8">
    <name type="scientific">Methylocapsa palsarum</name>
    <dbReference type="NCBI Taxonomy" id="1612308"/>
    <lineage>
        <taxon>Bacteria</taxon>
        <taxon>Pseudomonadati</taxon>
        <taxon>Pseudomonadota</taxon>
        <taxon>Alphaproteobacteria</taxon>
        <taxon>Hyphomicrobiales</taxon>
        <taxon>Beijerinckiaceae</taxon>
        <taxon>Methylocapsa</taxon>
    </lineage>
</organism>
<dbReference type="EMBL" id="FOSN01000030">
    <property type="protein sequence ID" value="SFK85437.1"/>
    <property type="molecule type" value="Genomic_DNA"/>
</dbReference>
<dbReference type="AlphaFoldDB" id="A0A1I4CYZ2"/>
<dbReference type="CDD" id="cd02440">
    <property type="entry name" value="AdoMet_MTases"/>
    <property type="match status" value="1"/>
</dbReference>
<evidence type="ECO:0000259" key="6">
    <source>
        <dbReference type="SMART" id="SM00470"/>
    </source>
</evidence>
<dbReference type="Proteomes" id="UP000198755">
    <property type="component" value="Unassembled WGS sequence"/>
</dbReference>
<dbReference type="InterPro" id="IPR001091">
    <property type="entry name" value="RM_Methyltransferase"/>
</dbReference>
<accession>A0A1I4CYZ2</accession>
<dbReference type="Pfam" id="PF02195">
    <property type="entry name" value="ParB_N"/>
    <property type="match status" value="1"/>
</dbReference>
<dbReference type="InterPro" id="IPR002941">
    <property type="entry name" value="DNA_methylase_N4/N6"/>
</dbReference>